<dbReference type="SUPFAM" id="SSF53474">
    <property type="entry name" value="alpha/beta-Hydrolases"/>
    <property type="match status" value="1"/>
</dbReference>
<dbReference type="PRINTS" id="PR00111">
    <property type="entry name" value="ABHYDROLASE"/>
</dbReference>
<dbReference type="Proteomes" id="UP000188937">
    <property type="component" value="Chromosome"/>
</dbReference>
<proteinExistence type="predicted"/>
<dbReference type="AlphaFoldDB" id="A0A1U9KF15"/>
<accession>A0A1U9KF15</accession>
<organism evidence="2 3">
    <name type="scientific">Acetobacter aceti</name>
    <dbReference type="NCBI Taxonomy" id="435"/>
    <lineage>
        <taxon>Bacteria</taxon>
        <taxon>Pseudomonadati</taxon>
        <taxon>Pseudomonadota</taxon>
        <taxon>Alphaproteobacteria</taxon>
        <taxon>Acetobacterales</taxon>
        <taxon>Acetobacteraceae</taxon>
        <taxon>Acetobacter</taxon>
        <taxon>Acetobacter subgen. Acetobacter</taxon>
    </lineage>
</organism>
<gene>
    <name evidence="2" type="ORF">A0U92_06010</name>
</gene>
<dbReference type="KEGG" id="aace:A0U92_06010"/>
<evidence type="ECO:0000313" key="2">
    <source>
        <dbReference type="EMBL" id="AQS84401.1"/>
    </source>
</evidence>
<dbReference type="Pfam" id="PF12146">
    <property type="entry name" value="Hydrolase_4"/>
    <property type="match status" value="1"/>
</dbReference>
<reference evidence="2 3" key="1">
    <citation type="submission" date="2016-03" db="EMBL/GenBank/DDBJ databases">
        <title>Acetic acid bacteria sequencing.</title>
        <authorList>
            <person name="Brandt J."/>
            <person name="Jakob F."/>
            <person name="Vogel R.F."/>
        </authorList>
    </citation>
    <scope>NUCLEOTIDE SEQUENCE [LARGE SCALE GENOMIC DNA]</scope>
    <source>
        <strain evidence="2 3">TMW2.1153</strain>
    </source>
</reference>
<dbReference type="InterPro" id="IPR051044">
    <property type="entry name" value="MAG_DAG_Lipase"/>
</dbReference>
<keyword evidence="3" id="KW-1185">Reference proteome</keyword>
<dbReference type="InterPro" id="IPR029058">
    <property type="entry name" value="AB_hydrolase_fold"/>
</dbReference>
<evidence type="ECO:0000259" key="1">
    <source>
        <dbReference type="Pfam" id="PF12146"/>
    </source>
</evidence>
<name>A0A1U9KF15_ACEAC</name>
<dbReference type="PANTHER" id="PTHR11614">
    <property type="entry name" value="PHOSPHOLIPASE-RELATED"/>
    <property type="match status" value="1"/>
</dbReference>
<dbReference type="STRING" id="435.A0U92_06010"/>
<dbReference type="EMBL" id="CP014692">
    <property type="protein sequence ID" value="AQS84401.1"/>
    <property type="molecule type" value="Genomic_DNA"/>
</dbReference>
<protein>
    <submittedName>
        <fullName evidence="2">Lysophospholipase</fullName>
    </submittedName>
</protein>
<sequence length="375" mass="40601">MIRMNVVSSNHPYALLSGFHHIMRFSGRLATLMLTGLALAGCAREPDIRVPPRYAKYARLVPPDRIITLSDDARIPLRIWPAQGVEKGAILALHGFNDSRDAWEATAPSFAQAGFSVWAPDLRGFGSAPERGGWVGTDRLVEDVREELNLLATERPGRPVWLMGESMGGAVAMIAASETSTLPLSGVVLLAPAVWKIGPFGKASAHFLAAIDPDGRVSGRELPVHVVASDNIAALRRLYFDPLTLHVTKFGALRGLVDLMAQAAHAASRQMFPTLVIYGDHDQLVPAQAMTEAWRRFPSSVRRDLIPGGHHLLLRDRAGHRVMEDILSWLQQPDTLLPSGGDVSAGVWSAENGGQQGVNAPFGLLPAQVDRLSLP</sequence>
<dbReference type="InterPro" id="IPR022742">
    <property type="entry name" value="Hydrolase_4"/>
</dbReference>
<feature type="domain" description="Serine aminopeptidase S33" evidence="1">
    <location>
        <begin position="87"/>
        <end position="317"/>
    </location>
</feature>
<evidence type="ECO:0000313" key="3">
    <source>
        <dbReference type="Proteomes" id="UP000188937"/>
    </source>
</evidence>
<dbReference type="OrthoDB" id="9806902at2"/>
<dbReference type="Gene3D" id="3.40.50.1820">
    <property type="entry name" value="alpha/beta hydrolase"/>
    <property type="match status" value="1"/>
</dbReference>
<dbReference type="InterPro" id="IPR000073">
    <property type="entry name" value="AB_hydrolase_1"/>
</dbReference>